<gene>
    <name evidence="1" type="ORF">EVAR_17024_1</name>
</gene>
<dbReference type="PANTHER" id="PTHR47331">
    <property type="entry name" value="PHD-TYPE DOMAIN-CONTAINING PROTEIN"/>
    <property type="match status" value="1"/>
</dbReference>
<evidence type="ECO:0000313" key="2">
    <source>
        <dbReference type="Proteomes" id="UP000299102"/>
    </source>
</evidence>
<dbReference type="EMBL" id="BGZK01000278">
    <property type="protein sequence ID" value="GBP33698.1"/>
    <property type="molecule type" value="Genomic_DNA"/>
</dbReference>
<comment type="caution">
    <text evidence="1">The sequence shown here is derived from an EMBL/GenBank/DDBJ whole genome shotgun (WGS) entry which is preliminary data.</text>
</comment>
<sequence>MREETSKRSIVWKYIPLGAPFMGGARERLVRSVKTALYNVLHEQHPHEETLHTLLCEAEYTLNSRSLTHVSVQIEDDEALTPNRFLSGGSGRAQIDTREFHRRQLR</sequence>
<dbReference type="InterPro" id="IPR036397">
    <property type="entry name" value="RNaseH_sf"/>
</dbReference>
<dbReference type="Proteomes" id="UP000299102">
    <property type="component" value="Unassembled WGS sequence"/>
</dbReference>
<dbReference type="Gene3D" id="3.30.420.10">
    <property type="entry name" value="Ribonuclease H-like superfamily/Ribonuclease H"/>
    <property type="match status" value="1"/>
</dbReference>
<dbReference type="AlphaFoldDB" id="A0A4C1V4H0"/>
<accession>A0A4C1V4H0</accession>
<evidence type="ECO:0000313" key="1">
    <source>
        <dbReference type="EMBL" id="GBP33698.1"/>
    </source>
</evidence>
<dbReference type="GO" id="GO:0003676">
    <property type="term" value="F:nucleic acid binding"/>
    <property type="evidence" value="ECO:0007669"/>
    <property type="project" value="InterPro"/>
</dbReference>
<keyword evidence="2" id="KW-1185">Reference proteome</keyword>
<dbReference type="OrthoDB" id="10049357at2759"/>
<dbReference type="STRING" id="151549.A0A4C1V4H0"/>
<protein>
    <submittedName>
        <fullName evidence="1">Uncharacterized protein</fullName>
    </submittedName>
</protein>
<name>A0A4C1V4H0_EUMVA</name>
<organism evidence="1 2">
    <name type="scientific">Eumeta variegata</name>
    <name type="common">Bagworm moth</name>
    <name type="synonym">Eumeta japonica</name>
    <dbReference type="NCBI Taxonomy" id="151549"/>
    <lineage>
        <taxon>Eukaryota</taxon>
        <taxon>Metazoa</taxon>
        <taxon>Ecdysozoa</taxon>
        <taxon>Arthropoda</taxon>
        <taxon>Hexapoda</taxon>
        <taxon>Insecta</taxon>
        <taxon>Pterygota</taxon>
        <taxon>Neoptera</taxon>
        <taxon>Endopterygota</taxon>
        <taxon>Lepidoptera</taxon>
        <taxon>Glossata</taxon>
        <taxon>Ditrysia</taxon>
        <taxon>Tineoidea</taxon>
        <taxon>Psychidae</taxon>
        <taxon>Oiketicinae</taxon>
        <taxon>Eumeta</taxon>
    </lineage>
</organism>
<reference evidence="1 2" key="1">
    <citation type="journal article" date="2019" name="Commun. Biol.">
        <title>The bagworm genome reveals a unique fibroin gene that provides high tensile strength.</title>
        <authorList>
            <person name="Kono N."/>
            <person name="Nakamura H."/>
            <person name="Ohtoshi R."/>
            <person name="Tomita M."/>
            <person name="Numata K."/>
            <person name="Arakawa K."/>
        </authorList>
    </citation>
    <scope>NUCLEOTIDE SEQUENCE [LARGE SCALE GENOMIC DNA]</scope>
</reference>
<proteinExistence type="predicted"/>